<evidence type="ECO:0000256" key="9">
    <source>
        <dbReference type="ARBA" id="ARBA00023163"/>
    </source>
</evidence>
<dbReference type="PANTHER" id="PTHR23235">
    <property type="entry name" value="KRUEPPEL-LIKE TRANSCRIPTION FACTOR"/>
    <property type="match status" value="1"/>
</dbReference>
<proteinExistence type="inferred from homology"/>
<reference evidence="15" key="1">
    <citation type="submission" date="2022-02" db="EMBL/GenBank/DDBJ databases">
        <title>Atlantic sturgeon de novo genome assembly.</title>
        <authorList>
            <person name="Stock M."/>
            <person name="Klopp C."/>
            <person name="Guiguen Y."/>
            <person name="Cabau C."/>
            <person name="Parinello H."/>
            <person name="Santidrian Yebra-Pimentel E."/>
            <person name="Kuhl H."/>
            <person name="Dirks R.P."/>
            <person name="Guessner J."/>
            <person name="Wuertz S."/>
            <person name="Du K."/>
            <person name="Schartl M."/>
        </authorList>
    </citation>
    <scope>NUCLEOTIDE SEQUENCE</scope>
    <source>
        <strain evidence="15">STURGEONOMICS-FGT-2020</strain>
        <tissue evidence="15">Whole blood</tissue>
    </source>
</reference>
<dbReference type="PROSITE" id="PS50157">
    <property type="entry name" value="ZINC_FINGER_C2H2_2"/>
    <property type="match status" value="3"/>
</dbReference>
<dbReference type="InterPro" id="IPR013087">
    <property type="entry name" value="Znf_C2H2_type"/>
</dbReference>
<evidence type="ECO:0000256" key="2">
    <source>
        <dbReference type="ARBA" id="ARBA00022723"/>
    </source>
</evidence>
<evidence type="ECO:0000256" key="13">
    <source>
        <dbReference type="SAM" id="MobiDB-lite"/>
    </source>
</evidence>
<evidence type="ECO:0000256" key="10">
    <source>
        <dbReference type="ARBA" id="ARBA00023242"/>
    </source>
</evidence>
<dbReference type="Pfam" id="PF00096">
    <property type="entry name" value="zf-C2H2"/>
    <property type="match status" value="3"/>
</dbReference>
<evidence type="ECO:0000256" key="7">
    <source>
        <dbReference type="ARBA" id="ARBA00023125"/>
    </source>
</evidence>
<protein>
    <submittedName>
        <fullName evidence="15">Transcription factor Sp3a isoform X1</fullName>
    </submittedName>
</protein>
<keyword evidence="16" id="KW-1185">Reference proteome</keyword>
<dbReference type="Gene3D" id="3.30.160.60">
    <property type="entry name" value="Classic Zinc Finger"/>
    <property type="match status" value="3"/>
</dbReference>
<sequence length="764" mass="81639">MTAPEKPVKQEEMAALDVDSSQNEYLHHGSGGGNQDTQPSPLALLAATCSKIGSPSPEEDSSAAAGVLSDLASVQLTGSSNRWEVLTPNATIKEEPGLLPIPNTGIVTSNGQYVLQNQQIFVTSGTDASGDALPNIHYQVIPHIHTADGQQVQLGFSTSGVDNASLSQDATGHFQILPDCNTTSAGTSSANILTNSQNLMTQAGQVQHSDGSVQIQGVSVGGSTYNSQGQVVTNVPVGLPGNITFVPINSVDLDSLGLSGTAQTIATGVTADGQLINLPMVPQAMDTSDNSENTGEQMSHTLSVHESNTNQDMYVPTTSSSQLHATIDGTGVLQQTSSTSISTNDQADASQLQGNYIQTTHHDQTQMQNIQVSSAQSIIQLQQTQPQTTSEVQIVQGIPQQQMQGVQTAGQTISQQALQNLQLLNPGTTFLIQAQMLTPSGQIQWQTFQVQGVQNVQNIQIQNPSSQQITLAPVQTLSLGQGGTLGSTPVSISTGQIPNLQTVTVNSITSSGIQFQQTEDTSSPADIQIKEEPDTEEWQLSSDSTLNTSDLSHLRVQMVDEEVDQQSQEGKRLRRVACTCPNCKEAGGRGSNLGKKKQHICHIPGCGKVYGKTSHLRAHLRWHSGERPFVCTWMFCGKRFTRSDELQRHRRTHTGEKKFVCPECSKRFMRSDHLAKHIKTHQNKKGINSSSTVMATVEATASSDNIITAGGTTLILTNIQQGSLQAIGTVNSTNTSPQEILSNSEIPLQLVTVAASEVMEYPIQ</sequence>
<dbReference type="GO" id="GO:0000981">
    <property type="term" value="F:DNA-binding transcription factor activity, RNA polymerase II-specific"/>
    <property type="evidence" value="ECO:0007669"/>
    <property type="project" value="TreeGrafter"/>
</dbReference>
<keyword evidence="3" id="KW-0677">Repeat</keyword>
<comment type="subcellular location">
    <subcellularLocation>
        <location evidence="1">Nucleus</location>
    </subcellularLocation>
</comment>
<evidence type="ECO:0000256" key="5">
    <source>
        <dbReference type="ARBA" id="ARBA00022833"/>
    </source>
</evidence>
<dbReference type="InterPro" id="IPR036236">
    <property type="entry name" value="Znf_C2H2_sf"/>
</dbReference>
<feature type="domain" description="C2H2-type" evidence="14">
    <location>
        <begin position="659"/>
        <end position="686"/>
    </location>
</feature>
<evidence type="ECO:0000256" key="11">
    <source>
        <dbReference type="ARBA" id="ARBA00038409"/>
    </source>
</evidence>
<feature type="domain" description="C2H2-type" evidence="14">
    <location>
        <begin position="599"/>
        <end position="628"/>
    </location>
</feature>
<dbReference type="FunFam" id="3.30.160.60:FF:000026">
    <property type="entry name" value="Transcription factor Sp3"/>
    <property type="match status" value="1"/>
</dbReference>
<accession>A0AAD8G710</accession>
<evidence type="ECO:0000256" key="4">
    <source>
        <dbReference type="ARBA" id="ARBA00022771"/>
    </source>
</evidence>
<evidence type="ECO:0000259" key="14">
    <source>
        <dbReference type="PROSITE" id="PS50157"/>
    </source>
</evidence>
<evidence type="ECO:0000313" key="16">
    <source>
        <dbReference type="Proteomes" id="UP001230051"/>
    </source>
</evidence>
<dbReference type="EMBL" id="JAGXEW010000011">
    <property type="protein sequence ID" value="KAK1166142.1"/>
    <property type="molecule type" value="Genomic_DNA"/>
</dbReference>
<dbReference type="GO" id="GO:0035118">
    <property type="term" value="P:embryonic pectoral fin morphogenesis"/>
    <property type="evidence" value="ECO:0007669"/>
    <property type="project" value="UniProtKB-ARBA"/>
</dbReference>
<dbReference type="SMART" id="SM00355">
    <property type="entry name" value="ZnF_C2H2"/>
    <property type="match status" value="3"/>
</dbReference>
<dbReference type="PANTHER" id="PTHR23235:SF3">
    <property type="entry name" value="TRANSCRIPTION FACTOR SP3"/>
    <property type="match status" value="1"/>
</dbReference>
<dbReference type="AlphaFoldDB" id="A0AAD8G710"/>
<dbReference type="GO" id="GO:0005634">
    <property type="term" value="C:nucleus"/>
    <property type="evidence" value="ECO:0007669"/>
    <property type="project" value="UniProtKB-SubCell"/>
</dbReference>
<dbReference type="GO" id="GO:0000978">
    <property type="term" value="F:RNA polymerase II cis-regulatory region sequence-specific DNA binding"/>
    <property type="evidence" value="ECO:0007669"/>
    <property type="project" value="TreeGrafter"/>
</dbReference>
<comment type="similarity">
    <text evidence="11">Belongs to the Sp1 C2H2-type zinc-finger protein family.</text>
</comment>
<organism evidence="15 16">
    <name type="scientific">Acipenser oxyrinchus oxyrinchus</name>
    <dbReference type="NCBI Taxonomy" id="40147"/>
    <lineage>
        <taxon>Eukaryota</taxon>
        <taxon>Metazoa</taxon>
        <taxon>Chordata</taxon>
        <taxon>Craniata</taxon>
        <taxon>Vertebrata</taxon>
        <taxon>Euteleostomi</taxon>
        <taxon>Actinopterygii</taxon>
        <taxon>Chondrostei</taxon>
        <taxon>Acipenseriformes</taxon>
        <taxon>Acipenseridae</taxon>
        <taxon>Acipenser</taxon>
    </lineage>
</organism>
<dbReference type="GO" id="GO:0045743">
    <property type="term" value="P:positive regulation of fibroblast growth factor receptor signaling pathway"/>
    <property type="evidence" value="ECO:0007669"/>
    <property type="project" value="UniProtKB-ARBA"/>
</dbReference>
<dbReference type="SUPFAM" id="SSF57667">
    <property type="entry name" value="beta-beta-alpha zinc fingers"/>
    <property type="match status" value="2"/>
</dbReference>
<evidence type="ECO:0000256" key="3">
    <source>
        <dbReference type="ARBA" id="ARBA00022737"/>
    </source>
</evidence>
<evidence type="ECO:0000256" key="8">
    <source>
        <dbReference type="ARBA" id="ARBA00023159"/>
    </source>
</evidence>
<dbReference type="PROSITE" id="PS00028">
    <property type="entry name" value="ZINC_FINGER_C2H2_1"/>
    <property type="match status" value="3"/>
</dbReference>
<keyword evidence="4 12" id="KW-0863">Zinc-finger</keyword>
<name>A0AAD8G710_ACIOX</name>
<evidence type="ECO:0000256" key="12">
    <source>
        <dbReference type="PROSITE-ProRule" id="PRU00042"/>
    </source>
</evidence>
<dbReference type="FunFam" id="3.30.160.60:FF:000061">
    <property type="entry name" value="Transcription factor Sp3"/>
    <property type="match status" value="1"/>
</dbReference>
<dbReference type="FunFam" id="3.30.160.60:FF:000014">
    <property type="entry name" value="Transcription factor Sp3"/>
    <property type="match status" value="1"/>
</dbReference>
<keyword evidence="5" id="KW-0862">Zinc</keyword>
<feature type="domain" description="C2H2-type" evidence="14">
    <location>
        <begin position="629"/>
        <end position="658"/>
    </location>
</feature>
<feature type="region of interest" description="Disordered" evidence="13">
    <location>
        <begin position="18"/>
        <end position="41"/>
    </location>
</feature>
<gene>
    <name evidence="15" type="primary">SP3</name>
    <name evidence="15" type="ORF">AOXY_G12690</name>
</gene>
<dbReference type="GO" id="GO:0008270">
    <property type="term" value="F:zinc ion binding"/>
    <property type="evidence" value="ECO:0007669"/>
    <property type="project" value="UniProtKB-KW"/>
</dbReference>
<keyword evidence="10" id="KW-0539">Nucleus</keyword>
<keyword evidence="6" id="KW-0805">Transcription regulation</keyword>
<evidence type="ECO:0000256" key="1">
    <source>
        <dbReference type="ARBA" id="ARBA00004123"/>
    </source>
</evidence>
<evidence type="ECO:0000313" key="15">
    <source>
        <dbReference type="EMBL" id="KAK1166142.1"/>
    </source>
</evidence>
<dbReference type="Proteomes" id="UP001230051">
    <property type="component" value="Unassembled WGS sequence"/>
</dbReference>
<keyword evidence="2" id="KW-0479">Metal-binding</keyword>
<keyword evidence="8" id="KW-0010">Activator</keyword>
<evidence type="ECO:0000256" key="6">
    <source>
        <dbReference type="ARBA" id="ARBA00023015"/>
    </source>
</evidence>
<keyword evidence="9" id="KW-0804">Transcription</keyword>
<keyword evidence="7" id="KW-0238">DNA-binding</keyword>
<comment type="caution">
    <text evidence="15">The sequence shown here is derived from an EMBL/GenBank/DDBJ whole genome shotgun (WGS) entry which is preliminary data.</text>
</comment>